<proteinExistence type="predicted"/>
<evidence type="ECO:0000313" key="2">
    <source>
        <dbReference type="Proteomes" id="UP000095287"/>
    </source>
</evidence>
<dbReference type="Proteomes" id="UP000095287">
    <property type="component" value="Unplaced"/>
</dbReference>
<feature type="compositionally biased region" description="Basic and acidic residues" evidence="1">
    <location>
        <begin position="46"/>
        <end position="65"/>
    </location>
</feature>
<dbReference type="WBParaSite" id="L893_g28937.t2">
    <property type="protein sequence ID" value="L893_g28937.t2"/>
    <property type="gene ID" value="L893_g28937"/>
</dbReference>
<keyword evidence="2" id="KW-1185">Reference proteome</keyword>
<evidence type="ECO:0000256" key="1">
    <source>
        <dbReference type="SAM" id="MobiDB-lite"/>
    </source>
</evidence>
<feature type="region of interest" description="Disordered" evidence="1">
    <location>
        <begin position="32"/>
        <end position="87"/>
    </location>
</feature>
<organism evidence="2 3">
    <name type="scientific">Steinernema glaseri</name>
    <dbReference type="NCBI Taxonomy" id="37863"/>
    <lineage>
        <taxon>Eukaryota</taxon>
        <taxon>Metazoa</taxon>
        <taxon>Ecdysozoa</taxon>
        <taxon>Nematoda</taxon>
        <taxon>Chromadorea</taxon>
        <taxon>Rhabditida</taxon>
        <taxon>Tylenchina</taxon>
        <taxon>Panagrolaimomorpha</taxon>
        <taxon>Strongyloidoidea</taxon>
        <taxon>Steinernematidae</taxon>
        <taxon>Steinernema</taxon>
    </lineage>
</organism>
<feature type="region of interest" description="Disordered" evidence="1">
    <location>
        <begin position="99"/>
        <end position="133"/>
    </location>
</feature>
<reference evidence="3" key="1">
    <citation type="submission" date="2016-11" db="UniProtKB">
        <authorList>
            <consortium name="WormBaseParasite"/>
        </authorList>
    </citation>
    <scope>IDENTIFICATION</scope>
</reference>
<protein>
    <submittedName>
        <fullName evidence="3">Uncharacterized protein</fullName>
    </submittedName>
</protein>
<accession>A0A1I7ZRX4</accession>
<dbReference type="AlphaFoldDB" id="A0A1I7ZRX4"/>
<name>A0A1I7ZRX4_9BILA</name>
<evidence type="ECO:0000313" key="3">
    <source>
        <dbReference type="WBParaSite" id="L893_g28937.t2"/>
    </source>
</evidence>
<sequence>MSCRKVTFTMFRVRANLKLQPPATAPISVLEEGEDEVPPSHLTKNRLTERTLEDEALEERVKASESDESSAVTDEGASPLPRGEEPVWELLGGPKTRVFESSASLPSKRNAPHTRRVSEARNSAGYGGGETASPCLVASFVPLL</sequence>